<dbReference type="RefSeq" id="WP_203654411.1">
    <property type="nucleotide sequence ID" value="NZ_BAAAZM010000010.1"/>
</dbReference>
<dbReference type="SUPFAM" id="SSF53474">
    <property type="entry name" value="alpha/beta-Hydrolases"/>
    <property type="match status" value="1"/>
</dbReference>
<keyword evidence="3" id="KW-1185">Reference proteome</keyword>
<dbReference type="InterPro" id="IPR000073">
    <property type="entry name" value="AB_hydrolase_1"/>
</dbReference>
<dbReference type="Pfam" id="PF12697">
    <property type="entry name" value="Abhydrolase_6"/>
    <property type="match status" value="1"/>
</dbReference>
<comment type="caution">
    <text evidence="2">The sequence shown here is derived from an EMBL/GenBank/DDBJ whole genome shotgun (WGS) entry which is preliminary data.</text>
</comment>
<accession>A0A8J3J3P6</accession>
<sequence length="281" mass="29330">MITTYVFVPGSFSNSFMFGPLVREVALHGHRALAVDLPGHGYAAGYSAAYQAPQDLAAWATAPSAQAGVTLADTVEATVDVVRRAAAHGPVVLVAHSRGGLTATGVANRVPDLLHHLVYASAWCCVDTTPAEYHASAENAGSVLDRTIGAAVGNPAELGALRFNYRTGDPAVLAALHEALLADGTEAEMLAFLNTLEPDENLDGGGMADRADPATWGTVARTYVRFTADRSLPVELQDRFIAEADRAVPGRPFAVRSLDASHVGPLVRPGELAELLVGLAG</sequence>
<evidence type="ECO:0000313" key="2">
    <source>
        <dbReference type="EMBL" id="GID09564.1"/>
    </source>
</evidence>
<reference evidence="2" key="1">
    <citation type="submission" date="2021-01" db="EMBL/GenBank/DDBJ databases">
        <title>Whole genome shotgun sequence of Actinocatenispora rupis NBRC 107355.</title>
        <authorList>
            <person name="Komaki H."/>
            <person name="Tamura T."/>
        </authorList>
    </citation>
    <scope>NUCLEOTIDE SEQUENCE</scope>
    <source>
        <strain evidence="2">NBRC 107355</strain>
    </source>
</reference>
<dbReference type="InterPro" id="IPR029058">
    <property type="entry name" value="AB_hydrolase_fold"/>
</dbReference>
<evidence type="ECO:0000313" key="3">
    <source>
        <dbReference type="Proteomes" id="UP000612808"/>
    </source>
</evidence>
<organism evidence="2 3">
    <name type="scientific">Actinocatenispora rupis</name>
    <dbReference type="NCBI Taxonomy" id="519421"/>
    <lineage>
        <taxon>Bacteria</taxon>
        <taxon>Bacillati</taxon>
        <taxon>Actinomycetota</taxon>
        <taxon>Actinomycetes</taxon>
        <taxon>Micromonosporales</taxon>
        <taxon>Micromonosporaceae</taxon>
        <taxon>Actinocatenispora</taxon>
    </lineage>
</organism>
<dbReference type="GO" id="GO:0003824">
    <property type="term" value="F:catalytic activity"/>
    <property type="evidence" value="ECO:0007669"/>
    <property type="project" value="UniProtKB-ARBA"/>
</dbReference>
<dbReference type="Proteomes" id="UP000612808">
    <property type="component" value="Unassembled WGS sequence"/>
</dbReference>
<dbReference type="Gene3D" id="3.40.50.1820">
    <property type="entry name" value="alpha/beta hydrolase"/>
    <property type="match status" value="1"/>
</dbReference>
<dbReference type="AlphaFoldDB" id="A0A8J3J3P6"/>
<gene>
    <name evidence="2" type="ORF">Aru02nite_04530</name>
</gene>
<proteinExistence type="predicted"/>
<protein>
    <recommendedName>
        <fullName evidence="1">AB hydrolase-1 domain-containing protein</fullName>
    </recommendedName>
</protein>
<dbReference type="EMBL" id="BOMB01000001">
    <property type="protein sequence ID" value="GID09564.1"/>
    <property type="molecule type" value="Genomic_DNA"/>
</dbReference>
<dbReference type="PANTHER" id="PTHR37017:SF11">
    <property type="entry name" value="ESTERASE_LIPASE_THIOESTERASE DOMAIN-CONTAINING PROTEIN"/>
    <property type="match status" value="1"/>
</dbReference>
<dbReference type="InterPro" id="IPR052897">
    <property type="entry name" value="Sec-Metab_Biosynth_Hydrolase"/>
</dbReference>
<feature type="domain" description="AB hydrolase-1" evidence="1">
    <location>
        <begin position="6"/>
        <end position="274"/>
    </location>
</feature>
<dbReference type="PANTHER" id="PTHR37017">
    <property type="entry name" value="AB HYDROLASE-1 DOMAIN-CONTAINING PROTEIN-RELATED"/>
    <property type="match status" value="1"/>
</dbReference>
<name>A0A8J3J3P6_9ACTN</name>
<evidence type="ECO:0000259" key="1">
    <source>
        <dbReference type="Pfam" id="PF12697"/>
    </source>
</evidence>